<feature type="domain" description="Signal transduction histidine kinase subgroup 3 dimerisation and phosphoacceptor" evidence="5">
    <location>
        <begin position="133"/>
        <end position="179"/>
    </location>
</feature>
<dbReference type="CDD" id="cd16917">
    <property type="entry name" value="HATPase_UhpB-NarQ-NarX-like"/>
    <property type="match status" value="1"/>
</dbReference>
<evidence type="ECO:0000313" key="6">
    <source>
        <dbReference type="EMBL" id="SDD85398.1"/>
    </source>
</evidence>
<dbReference type="InterPro" id="IPR011712">
    <property type="entry name" value="Sig_transdc_His_kin_sub3_dim/P"/>
</dbReference>
<evidence type="ECO:0000256" key="3">
    <source>
        <dbReference type="ARBA" id="ARBA00023012"/>
    </source>
</evidence>
<dbReference type="OrthoDB" id="3217947at2"/>
<keyword evidence="2 6" id="KW-0418">Kinase</keyword>
<protein>
    <submittedName>
        <fullName evidence="6">Histidine kinase</fullName>
    </submittedName>
</protein>
<dbReference type="Proteomes" id="UP000199494">
    <property type="component" value="Unassembled WGS sequence"/>
</dbReference>
<dbReference type="AlphaFoldDB" id="A0A222VSW9"/>
<evidence type="ECO:0000259" key="4">
    <source>
        <dbReference type="Pfam" id="PF02518"/>
    </source>
</evidence>
<dbReference type="InterPro" id="IPR050482">
    <property type="entry name" value="Sensor_HK_TwoCompSys"/>
</dbReference>
<dbReference type="GO" id="GO:0046983">
    <property type="term" value="F:protein dimerization activity"/>
    <property type="evidence" value="ECO:0007669"/>
    <property type="project" value="InterPro"/>
</dbReference>
<dbReference type="EMBL" id="FMZE01000013">
    <property type="protein sequence ID" value="SDD85398.1"/>
    <property type="molecule type" value="Genomic_DNA"/>
</dbReference>
<evidence type="ECO:0000256" key="1">
    <source>
        <dbReference type="ARBA" id="ARBA00022679"/>
    </source>
</evidence>
<dbReference type="Gene3D" id="3.30.565.10">
    <property type="entry name" value="Histidine kinase-like ATPase, C-terminal domain"/>
    <property type="match status" value="1"/>
</dbReference>
<dbReference type="STRING" id="530584.SAMN05421630_113133"/>
<organism evidence="6 7">
    <name type="scientific">Prauserella marina</name>
    <dbReference type="NCBI Taxonomy" id="530584"/>
    <lineage>
        <taxon>Bacteria</taxon>
        <taxon>Bacillati</taxon>
        <taxon>Actinomycetota</taxon>
        <taxon>Actinomycetes</taxon>
        <taxon>Pseudonocardiales</taxon>
        <taxon>Pseudonocardiaceae</taxon>
        <taxon>Prauserella</taxon>
    </lineage>
</organism>
<dbReference type="PANTHER" id="PTHR24421">
    <property type="entry name" value="NITRATE/NITRITE SENSOR PROTEIN NARX-RELATED"/>
    <property type="match status" value="1"/>
</dbReference>
<dbReference type="InterPro" id="IPR003594">
    <property type="entry name" value="HATPase_dom"/>
</dbReference>
<keyword evidence="3" id="KW-0902">Two-component regulatory system</keyword>
<accession>A0A222VSW9</accession>
<dbReference type="KEGG" id="pmad:BAY61_20855"/>
<dbReference type="GO" id="GO:0000155">
    <property type="term" value="F:phosphorelay sensor kinase activity"/>
    <property type="evidence" value="ECO:0007669"/>
    <property type="project" value="InterPro"/>
</dbReference>
<feature type="domain" description="Histidine kinase/HSP90-like ATPase" evidence="4">
    <location>
        <begin position="233"/>
        <end position="311"/>
    </location>
</feature>
<name>A0A222VSW9_9PSEU</name>
<keyword evidence="1" id="KW-0808">Transferase</keyword>
<reference evidence="6 7" key="1">
    <citation type="submission" date="2016-10" db="EMBL/GenBank/DDBJ databases">
        <authorList>
            <person name="de Groot N.N."/>
        </authorList>
    </citation>
    <scope>NUCLEOTIDE SEQUENCE [LARGE SCALE GENOMIC DNA]</scope>
    <source>
        <strain evidence="6 7">CGMCC 4.5506</strain>
    </source>
</reference>
<dbReference type="SUPFAM" id="SSF55874">
    <property type="entry name" value="ATPase domain of HSP90 chaperone/DNA topoisomerase II/histidine kinase"/>
    <property type="match status" value="1"/>
</dbReference>
<dbReference type="Pfam" id="PF07730">
    <property type="entry name" value="HisKA_3"/>
    <property type="match status" value="1"/>
</dbReference>
<evidence type="ECO:0000259" key="5">
    <source>
        <dbReference type="Pfam" id="PF07730"/>
    </source>
</evidence>
<proteinExistence type="predicted"/>
<sequence>MRTWERRVADAITGLLMREGPDPDPRELVRVVGETSGAAGCALVIGHRRFHWGEREGSWLEHEVSYDGEVRGLLSFTPDSAGPFPAVAAVLGPLVAAIELAEAADRLRRDGDASARELVDDRWRAAAEMEHQRRSLERDLHDGAQHHLVALRMSLAVAEHAIGAGGGHERVADLLAQLENAERVLVETAAGILPGALVAEGLVAALRAQLSRYDKVTLDVSGLARRYPAPVESAVYFVVLEAVNNARKHARGARVMVAVSDSYQGLEFTVADDGPGFDVTGGGLPGLTTRVASVGGSVQVRSALGAGTTVDGVVPV</sequence>
<evidence type="ECO:0000256" key="2">
    <source>
        <dbReference type="ARBA" id="ARBA00022777"/>
    </source>
</evidence>
<dbReference type="Pfam" id="PF02518">
    <property type="entry name" value="HATPase_c"/>
    <property type="match status" value="1"/>
</dbReference>
<gene>
    <name evidence="6" type="ORF">SAMN05421630_113133</name>
</gene>
<dbReference type="GO" id="GO:0016020">
    <property type="term" value="C:membrane"/>
    <property type="evidence" value="ECO:0007669"/>
    <property type="project" value="InterPro"/>
</dbReference>
<keyword evidence="7" id="KW-1185">Reference proteome</keyword>
<evidence type="ECO:0000313" key="7">
    <source>
        <dbReference type="Proteomes" id="UP000199494"/>
    </source>
</evidence>
<dbReference type="Gene3D" id="1.20.5.1930">
    <property type="match status" value="1"/>
</dbReference>
<dbReference type="InterPro" id="IPR036890">
    <property type="entry name" value="HATPase_C_sf"/>
</dbReference>
<dbReference type="RefSeq" id="WP_091810095.1">
    <property type="nucleotide sequence ID" value="NZ_CP016353.1"/>
</dbReference>